<evidence type="ECO:0000256" key="4">
    <source>
        <dbReference type="ARBA" id="ARBA00022475"/>
    </source>
</evidence>
<gene>
    <name evidence="9" type="ORF">ATO9_06965</name>
</gene>
<organism evidence="9 10">
    <name type="scientific">Pseudooceanicola atlanticus</name>
    <dbReference type="NCBI Taxonomy" id="1461694"/>
    <lineage>
        <taxon>Bacteria</taxon>
        <taxon>Pseudomonadati</taxon>
        <taxon>Pseudomonadota</taxon>
        <taxon>Alphaproteobacteria</taxon>
        <taxon>Rhodobacterales</taxon>
        <taxon>Paracoccaceae</taxon>
        <taxon>Pseudooceanicola</taxon>
    </lineage>
</organism>
<feature type="domain" description="ABC transporter" evidence="8">
    <location>
        <begin position="6"/>
        <end position="256"/>
    </location>
</feature>
<protein>
    <submittedName>
        <fullName evidence="9">Methionine ABC transporter ATP-binding protein</fullName>
    </submittedName>
</protein>
<dbReference type="PANTHER" id="PTHR43297:SF2">
    <property type="entry name" value="DIPEPTIDE TRANSPORT ATP-BINDING PROTEIN DPPD"/>
    <property type="match status" value="1"/>
</dbReference>
<dbReference type="InterPro" id="IPR003439">
    <property type="entry name" value="ABC_transporter-like_ATP-bd"/>
</dbReference>
<dbReference type="PANTHER" id="PTHR43297">
    <property type="entry name" value="OLIGOPEPTIDE TRANSPORT ATP-BINDING PROTEIN APPD"/>
    <property type="match status" value="1"/>
</dbReference>
<proteinExistence type="inferred from homology"/>
<evidence type="ECO:0000313" key="9">
    <source>
        <dbReference type="EMBL" id="KGM49746.1"/>
    </source>
</evidence>
<comment type="similarity">
    <text evidence="2">Belongs to the ABC transporter superfamily.</text>
</comment>
<dbReference type="PROSITE" id="PS50893">
    <property type="entry name" value="ABC_TRANSPORTER_2"/>
    <property type="match status" value="1"/>
</dbReference>
<dbReference type="GO" id="GO:0015833">
    <property type="term" value="P:peptide transport"/>
    <property type="evidence" value="ECO:0007669"/>
    <property type="project" value="InterPro"/>
</dbReference>
<dbReference type="GO" id="GO:0005886">
    <property type="term" value="C:plasma membrane"/>
    <property type="evidence" value="ECO:0007669"/>
    <property type="project" value="UniProtKB-SubCell"/>
</dbReference>
<dbReference type="CDD" id="cd03257">
    <property type="entry name" value="ABC_NikE_OppD_transporters"/>
    <property type="match status" value="1"/>
</dbReference>
<evidence type="ECO:0000256" key="3">
    <source>
        <dbReference type="ARBA" id="ARBA00022448"/>
    </source>
</evidence>
<dbReference type="PROSITE" id="PS00211">
    <property type="entry name" value="ABC_TRANSPORTER_1"/>
    <property type="match status" value="1"/>
</dbReference>
<evidence type="ECO:0000313" key="10">
    <source>
        <dbReference type="Proteomes" id="UP000030004"/>
    </source>
</evidence>
<dbReference type="Proteomes" id="UP000030004">
    <property type="component" value="Unassembled WGS sequence"/>
</dbReference>
<dbReference type="AlphaFoldDB" id="A0A0A0EFK1"/>
<reference evidence="9 10" key="1">
    <citation type="journal article" date="2015" name="Antonie Van Leeuwenhoek">
        <title>Pseudooceanicola atlanticus gen. nov. sp. nov., isolated from surface seawater of the Atlantic Ocean and reclassification of Oceanicola batsensis, Oceanicola marinus, Oceanicola nitratireducens, Oceanicola nanhaiensis, Oceanicola antarcticus and Oceanicola flagellatus, as Pseudooceanicola batsensis comb. nov., Pseudooceanicola marinus comb. nov., Pseudooceanicola nitratireducens comb. nov., Pseudooceanicola nanhaiensis comb. nov., Pseudooceanicola antarcticus comb. nov., and Pseudooceanicola flagellatus comb. nov.</title>
        <authorList>
            <person name="Lai Q."/>
            <person name="Li G."/>
            <person name="Liu X."/>
            <person name="Du Y."/>
            <person name="Sun F."/>
            <person name="Shao Z."/>
        </authorList>
    </citation>
    <scope>NUCLEOTIDE SEQUENCE [LARGE SCALE GENOMIC DNA]</scope>
    <source>
        <strain evidence="9 10">22II-s11g</strain>
    </source>
</reference>
<dbReference type="eggNOG" id="COG0444">
    <property type="taxonomic scope" value="Bacteria"/>
</dbReference>
<dbReference type="OrthoDB" id="7957282at2"/>
<evidence type="ECO:0000256" key="1">
    <source>
        <dbReference type="ARBA" id="ARBA00004417"/>
    </source>
</evidence>
<evidence type="ECO:0000256" key="6">
    <source>
        <dbReference type="ARBA" id="ARBA00022840"/>
    </source>
</evidence>
<dbReference type="InterPro" id="IPR003593">
    <property type="entry name" value="AAA+_ATPase"/>
</dbReference>
<dbReference type="EMBL" id="AQQX01000002">
    <property type="protein sequence ID" value="KGM49746.1"/>
    <property type="molecule type" value="Genomic_DNA"/>
</dbReference>
<dbReference type="InterPro" id="IPR017871">
    <property type="entry name" value="ABC_transporter-like_CS"/>
</dbReference>
<evidence type="ECO:0000256" key="2">
    <source>
        <dbReference type="ARBA" id="ARBA00005417"/>
    </source>
</evidence>
<dbReference type="FunFam" id="3.40.50.300:FF:000016">
    <property type="entry name" value="Oligopeptide ABC transporter ATP-binding component"/>
    <property type="match status" value="1"/>
</dbReference>
<keyword evidence="4" id="KW-1003">Cell membrane</keyword>
<dbReference type="GO" id="GO:0005524">
    <property type="term" value="F:ATP binding"/>
    <property type="evidence" value="ECO:0007669"/>
    <property type="project" value="UniProtKB-KW"/>
</dbReference>
<keyword evidence="10" id="KW-1185">Reference proteome</keyword>
<keyword evidence="7" id="KW-0472">Membrane</keyword>
<dbReference type="InterPro" id="IPR050388">
    <property type="entry name" value="ABC_Ni/Peptide_Import"/>
</dbReference>
<dbReference type="InterPro" id="IPR013563">
    <property type="entry name" value="Oligopep_ABC_C"/>
</dbReference>
<dbReference type="NCBIfam" id="TIGR01727">
    <property type="entry name" value="oligo_HPY"/>
    <property type="match status" value="1"/>
</dbReference>
<dbReference type="GO" id="GO:0016887">
    <property type="term" value="F:ATP hydrolysis activity"/>
    <property type="evidence" value="ECO:0007669"/>
    <property type="project" value="InterPro"/>
</dbReference>
<keyword evidence="3" id="KW-0813">Transport</keyword>
<dbReference type="Pfam" id="PF00005">
    <property type="entry name" value="ABC_tran"/>
    <property type="match status" value="1"/>
</dbReference>
<comment type="subcellular location">
    <subcellularLocation>
        <location evidence="1">Cell inner membrane</location>
        <topology evidence="1">Peripheral membrane protein</topology>
    </subcellularLocation>
</comment>
<dbReference type="GO" id="GO:0055085">
    <property type="term" value="P:transmembrane transport"/>
    <property type="evidence" value="ECO:0007669"/>
    <property type="project" value="UniProtKB-ARBA"/>
</dbReference>
<dbReference type="Gene3D" id="3.40.50.300">
    <property type="entry name" value="P-loop containing nucleotide triphosphate hydrolases"/>
    <property type="match status" value="1"/>
</dbReference>
<dbReference type="Pfam" id="PF08352">
    <property type="entry name" value="oligo_HPY"/>
    <property type="match status" value="1"/>
</dbReference>
<dbReference type="InterPro" id="IPR027417">
    <property type="entry name" value="P-loop_NTPase"/>
</dbReference>
<dbReference type="STRING" id="1461694.ATO9_06965"/>
<sequence length="328" mass="35151">MSTPVLSVRDLVVEIPTRKGLLKPVDGVSFDIAAGEILGVVGESGAGKSMTGNAVIGLLDRPARIAAGEVRLLGDPIQNLKGEALRRQRGKRMGMIFQDPLTSLNPLLTVGEQLTETIREHLDVSKSEALNRAIAALEEVGIPAARQRIDSYPHEFSGGMRQRVVIALALCAEPELVIADEPTTALDVSVQAQIIALLKRLCRERGVAVMLVTHDMGVIAEAADRIAVMYAGRMAELGPVRDVITKPHHPYTAGLMASTPVASRGQKRLRQIPGAMPRLDALPDGCAFHPRCEKATDKCRAEPGPTLAADEGRAACWYPLTQTKEATA</sequence>
<comment type="caution">
    <text evidence="9">The sequence shown here is derived from an EMBL/GenBank/DDBJ whole genome shotgun (WGS) entry which is preliminary data.</text>
</comment>
<name>A0A0A0EFK1_9RHOB</name>
<dbReference type="SMART" id="SM00382">
    <property type="entry name" value="AAA"/>
    <property type="match status" value="1"/>
</dbReference>
<keyword evidence="6 9" id="KW-0067">ATP-binding</keyword>
<dbReference type="RefSeq" id="WP_043747105.1">
    <property type="nucleotide sequence ID" value="NZ_AQQX01000002.1"/>
</dbReference>
<evidence type="ECO:0000259" key="8">
    <source>
        <dbReference type="PROSITE" id="PS50893"/>
    </source>
</evidence>
<evidence type="ECO:0000256" key="7">
    <source>
        <dbReference type="ARBA" id="ARBA00023136"/>
    </source>
</evidence>
<evidence type="ECO:0000256" key="5">
    <source>
        <dbReference type="ARBA" id="ARBA00022741"/>
    </source>
</evidence>
<dbReference type="SUPFAM" id="SSF52540">
    <property type="entry name" value="P-loop containing nucleoside triphosphate hydrolases"/>
    <property type="match status" value="1"/>
</dbReference>
<accession>A0A0A0EFK1</accession>
<keyword evidence="5" id="KW-0547">Nucleotide-binding</keyword>